<sequence length="850" mass="97105">MAGGFLNTPIWRSSPMQMVQLFVQIEAAHDTVDELGKLGLIQFKDDNENVNLFQRNFVNEVKRCDEMEKKLRFFEEQIRKEPRLAKQLPESLLNIPNDESQMDELEVRFDELEAELKQANTNQETLQRNYNELIQLSHVLTKDSVFFQENPNLIEAQNNVEHSARSPLLADQEQQISEAAKQGVKLGFITGVMNTDKMPQFQRSLWRTTRGNNYVKDARIDEEIIDPHTGEETAKTVFIVFFQGDRLQQKIKKICESFGANIYDCPDNSFERSNLLQKVTIRINDLSEVLQRSKEHKKQTLLGIVPQLFSWKAKVLKEKSIYHTMNLFDYDVGRKCLIAKGWTPKDKIEEIQLALRTATTRSGALVPSVLSVIKTDETPPTHFETNKYTNSFQQIVNAYGVAHYREINPAVLTIVTFPFLFGVMFGDVGHGALLLLSSIGLIAIEKKLAGKKLNELIQMPFDGRYVLFLMGLFSIYVGFIYNEMFSIPMNIFGTQYTACYNPAASPFCLTKAQASARPNVNYNDFGNNNTYPYVSWYNYTNVERTYPFGVDPLWKGAPNELVYYNSFKMKLSILFGVIQMTLGIFFSFLNYLNQKGPIKFVNIFTQFIPQLMFLWGIFGYMSVLIILKWVIPYHANGTDPPFILPTIIDMFLQPGGALPVSFFEGQSKLQPALLLLSLLSIPIMLIPKPLFMKKFHNDEMERKKNGHHEEEHDDEALYIGHHGEEFEMGEVFVHQVIHTIEFVLGAVSNTASYLRLWALSLAHSELSSVFWERILIGQVEGGNPALAFVGFGAWLGASVAVLLMMESLSAFLHALRLHWVEFQNKFYIGDGVTLNAYSHEKILSGTEEEE</sequence>
<dbReference type="InterPro" id="IPR026028">
    <property type="entry name" value="V-type_ATPase_116kDa_su_euka"/>
</dbReference>
<evidence type="ECO:0000256" key="10">
    <source>
        <dbReference type="SAM" id="Coils"/>
    </source>
</evidence>
<dbReference type="Proteomes" id="UP000001064">
    <property type="component" value="Unassembled WGS sequence"/>
</dbReference>
<protein>
    <recommendedName>
        <fullName evidence="9">V-type proton ATPase subunit a</fullName>
    </recommendedName>
</protein>
<evidence type="ECO:0000313" key="12">
    <source>
        <dbReference type="Proteomes" id="UP000001064"/>
    </source>
</evidence>
<organism evidence="11 12">
    <name type="scientific">Dictyostelium purpureum</name>
    <name type="common">Slime mold</name>
    <dbReference type="NCBI Taxonomy" id="5786"/>
    <lineage>
        <taxon>Eukaryota</taxon>
        <taxon>Amoebozoa</taxon>
        <taxon>Evosea</taxon>
        <taxon>Eumycetozoa</taxon>
        <taxon>Dictyostelia</taxon>
        <taxon>Dictyosteliales</taxon>
        <taxon>Dictyosteliaceae</taxon>
        <taxon>Dictyostelium</taxon>
    </lineage>
</organism>
<dbReference type="PANTHER" id="PTHR11629">
    <property type="entry name" value="VACUOLAR PROTON ATPASES"/>
    <property type="match status" value="1"/>
</dbReference>
<evidence type="ECO:0000313" key="11">
    <source>
        <dbReference type="EMBL" id="EGC33598.1"/>
    </source>
</evidence>
<dbReference type="GO" id="GO:0046961">
    <property type="term" value="F:proton-transporting ATPase activity, rotational mechanism"/>
    <property type="evidence" value="ECO:0007669"/>
    <property type="project" value="EnsemblProtists"/>
</dbReference>
<keyword evidence="4 9" id="KW-0812">Transmembrane</keyword>
<gene>
    <name evidence="11" type="ORF">DICPUDRAFT_48856</name>
</gene>
<keyword evidence="6 9" id="KW-1133">Transmembrane helix</keyword>
<dbReference type="FunCoup" id="F0ZR25">
    <property type="interactions" value="221"/>
</dbReference>
<dbReference type="EMBL" id="GL871134">
    <property type="protein sequence ID" value="EGC33598.1"/>
    <property type="molecule type" value="Genomic_DNA"/>
</dbReference>
<dbReference type="InParanoid" id="F0ZR25"/>
<dbReference type="GeneID" id="10504235"/>
<feature type="coiled-coil region" evidence="10">
    <location>
        <begin position="95"/>
        <end position="136"/>
    </location>
</feature>
<reference evidence="12" key="1">
    <citation type="journal article" date="2011" name="Genome Biol.">
        <title>Comparative genomics of the social amoebae Dictyostelium discoideum and Dictyostelium purpureum.</title>
        <authorList>
            <consortium name="US DOE Joint Genome Institute (JGI-PGF)"/>
            <person name="Sucgang R."/>
            <person name="Kuo A."/>
            <person name="Tian X."/>
            <person name="Salerno W."/>
            <person name="Parikh A."/>
            <person name="Feasley C.L."/>
            <person name="Dalin E."/>
            <person name="Tu H."/>
            <person name="Huang E."/>
            <person name="Barry K."/>
            <person name="Lindquist E."/>
            <person name="Shapiro H."/>
            <person name="Bruce D."/>
            <person name="Schmutz J."/>
            <person name="Salamov A."/>
            <person name="Fey P."/>
            <person name="Gaudet P."/>
            <person name="Anjard C."/>
            <person name="Babu M.M."/>
            <person name="Basu S."/>
            <person name="Bushmanova Y."/>
            <person name="van der Wel H."/>
            <person name="Katoh-Kurasawa M."/>
            <person name="Dinh C."/>
            <person name="Coutinho P.M."/>
            <person name="Saito T."/>
            <person name="Elias M."/>
            <person name="Schaap P."/>
            <person name="Kay R.R."/>
            <person name="Henrissat B."/>
            <person name="Eichinger L."/>
            <person name="Rivero F."/>
            <person name="Putnam N.H."/>
            <person name="West C.M."/>
            <person name="Loomis W.F."/>
            <person name="Chisholm R.L."/>
            <person name="Shaulsky G."/>
            <person name="Strassmann J.E."/>
            <person name="Queller D.C."/>
            <person name="Kuspa A."/>
            <person name="Grigoriev I.V."/>
        </authorList>
    </citation>
    <scope>NUCLEOTIDE SEQUENCE [LARGE SCALE GENOMIC DNA]</scope>
    <source>
        <strain evidence="12">QSDP1</strain>
    </source>
</reference>
<keyword evidence="8 9" id="KW-0472">Membrane</keyword>
<evidence type="ECO:0000256" key="2">
    <source>
        <dbReference type="ARBA" id="ARBA00009904"/>
    </source>
</evidence>
<evidence type="ECO:0000256" key="7">
    <source>
        <dbReference type="ARBA" id="ARBA00023065"/>
    </source>
</evidence>
<evidence type="ECO:0000256" key="8">
    <source>
        <dbReference type="ARBA" id="ARBA00023136"/>
    </source>
</evidence>
<dbReference type="eggNOG" id="KOG2189">
    <property type="taxonomic scope" value="Eukaryota"/>
</dbReference>
<dbReference type="GO" id="GO:0032009">
    <property type="term" value="C:early phagosome"/>
    <property type="evidence" value="ECO:0007669"/>
    <property type="project" value="EnsemblProtists"/>
</dbReference>
<keyword evidence="7 9" id="KW-0406">Ion transport</keyword>
<dbReference type="GO" id="GO:0031164">
    <property type="term" value="C:contractile vacuolar membrane"/>
    <property type="evidence" value="ECO:0007669"/>
    <property type="project" value="EnsemblProtists"/>
</dbReference>
<feature type="transmembrane region" description="Helical" evidence="9">
    <location>
        <begin position="785"/>
        <end position="805"/>
    </location>
</feature>
<dbReference type="GO" id="GO:0010008">
    <property type="term" value="C:endosome membrane"/>
    <property type="evidence" value="ECO:0007669"/>
    <property type="project" value="EnsemblProtists"/>
</dbReference>
<dbReference type="InterPro" id="IPR002490">
    <property type="entry name" value="V-ATPase_116kDa_su"/>
</dbReference>
<feature type="transmembrane region" description="Helical" evidence="9">
    <location>
        <begin position="612"/>
        <end position="631"/>
    </location>
</feature>
<dbReference type="GO" id="GO:0051117">
    <property type="term" value="F:ATPase binding"/>
    <property type="evidence" value="ECO:0000318"/>
    <property type="project" value="GO_Central"/>
</dbReference>
<feature type="transmembrane region" description="Helical" evidence="9">
    <location>
        <begin position="669"/>
        <end position="686"/>
    </location>
</feature>
<comment type="function">
    <text evidence="9">Essential component of the vacuolar proton pump (V-ATPase), a multimeric enzyme that catalyzes the translocation of protons across the membranes. Required for assembly and activity of the V-ATPase.</text>
</comment>
<feature type="transmembrane region" description="Helical" evidence="9">
    <location>
        <begin position="571"/>
        <end position="592"/>
    </location>
</feature>
<proteinExistence type="inferred from homology"/>
<dbReference type="GO" id="GO:0016471">
    <property type="term" value="C:vacuolar proton-transporting V-type ATPase complex"/>
    <property type="evidence" value="ECO:0000318"/>
    <property type="project" value="GO_Central"/>
</dbReference>
<dbReference type="GO" id="GO:0006911">
    <property type="term" value="P:phagocytosis, engulfment"/>
    <property type="evidence" value="ECO:0007669"/>
    <property type="project" value="EnsemblProtists"/>
</dbReference>
<name>F0ZR25_DICPU</name>
<evidence type="ECO:0000256" key="5">
    <source>
        <dbReference type="ARBA" id="ARBA00022781"/>
    </source>
</evidence>
<dbReference type="Pfam" id="PF01496">
    <property type="entry name" value="V_ATPase_I"/>
    <property type="match status" value="1"/>
</dbReference>
<dbReference type="RefSeq" id="XP_003289866.1">
    <property type="nucleotide sequence ID" value="XM_003289818.1"/>
</dbReference>
<dbReference type="OMA" id="FYLWFFL"/>
<keyword evidence="10" id="KW-0175">Coiled coil</keyword>
<dbReference type="GO" id="GO:0007035">
    <property type="term" value="P:vacuolar acidification"/>
    <property type="evidence" value="ECO:0000318"/>
    <property type="project" value="GO_Central"/>
</dbReference>
<dbReference type="AlphaFoldDB" id="F0ZR25"/>
<evidence type="ECO:0000256" key="3">
    <source>
        <dbReference type="ARBA" id="ARBA00022448"/>
    </source>
</evidence>
<dbReference type="GO" id="GO:0030670">
    <property type="term" value="C:phagocytic vesicle membrane"/>
    <property type="evidence" value="ECO:0007669"/>
    <property type="project" value="EnsemblProtists"/>
</dbReference>
<dbReference type="STRING" id="5786.F0ZR25"/>
<evidence type="ECO:0000256" key="9">
    <source>
        <dbReference type="RuleBase" id="RU361189"/>
    </source>
</evidence>
<dbReference type="PANTHER" id="PTHR11629:SF63">
    <property type="entry name" value="V-TYPE PROTON ATPASE SUBUNIT A"/>
    <property type="match status" value="1"/>
</dbReference>
<keyword evidence="12" id="KW-1185">Reference proteome</keyword>
<comment type="similarity">
    <text evidence="2 9">Belongs to the V-ATPase 116 kDa subunit family.</text>
</comment>
<dbReference type="KEGG" id="dpp:DICPUDRAFT_48856"/>
<dbReference type="VEuPathDB" id="AmoebaDB:DICPUDRAFT_48856"/>
<dbReference type="PIRSF" id="PIRSF001293">
    <property type="entry name" value="ATP6V0A1"/>
    <property type="match status" value="1"/>
</dbReference>
<comment type="subcellular location">
    <subcellularLocation>
        <location evidence="1">Membrane</location>
        <topology evidence="1">Multi-pass membrane protein</topology>
    </subcellularLocation>
</comment>
<dbReference type="OrthoDB" id="10264220at2759"/>
<feature type="transmembrane region" description="Helical" evidence="9">
    <location>
        <begin position="465"/>
        <end position="482"/>
    </location>
</feature>
<accession>F0ZR25</accession>
<evidence type="ECO:0000256" key="6">
    <source>
        <dbReference type="ARBA" id="ARBA00022989"/>
    </source>
</evidence>
<evidence type="ECO:0000256" key="1">
    <source>
        <dbReference type="ARBA" id="ARBA00004141"/>
    </source>
</evidence>
<feature type="transmembrane region" description="Helical" evidence="9">
    <location>
        <begin position="419"/>
        <end position="444"/>
    </location>
</feature>
<dbReference type="GO" id="GO:0000220">
    <property type="term" value="C:vacuolar proton-transporting V-type ATPase, V0 domain"/>
    <property type="evidence" value="ECO:0007669"/>
    <property type="project" value="InterPro"/>
</dbReference>
<keyword evidence="3 9" id="KW-0813">Transport</keyword>
<dbReference type="GO" id="GO:0140220">
    <property type="term" value="C:pathogen-containing vacuole"/>
    <property type="evidence" value="ECO:0007669"/>
    <property type="project" value="EnsemblProtists"/>
</dbReference>
<evidence type="ECO:0000256" key="4">
    <source>
        <dbReference type="ARBA" id="ARBA00022692"/>
    </source>
</evidence>
<keyword evidence="5 9" id="KW-0375">Hydrogen ion transport</keyword>
<dbReference type="GO" id="GO:0005764">
    <property type="term" value="C:lysosome"/>
    <property type="evidence" value="ECO:0007669"/>
    <property type="project" value="EnsemblProtists"/>
</dbReference>